<sequence>MVLNISTAACPGSTDSAAVIDVGGECEQLSTISPASEIRINDIAKLKVAINQHVKNKIARDDHVGWSDATYKFVNRELAPDEFIDSVSSGFAFCAWLKGQRKSTNFLCMQVLSVDIDSGLKIEDVLSNSFFQKFGWFIYTTPSHRADAHRFRIVFLMERPIETEQRMKLAYTGIIRMFGGDRSCADASRLFYGSENCEVHRVGHVLPMEQVEYVIELGENEIHNDGRAISAGALANSRSSVVLDRNEMVTTENDGTYLLHELKSGKRVFCPRHMDKHASAFVVTSRVGQNGVYCSACAQTFWPKWNYHSHLHGYDFYSFEDGLIEIDYEEQQHPSEWLDDEAPAEYREMPDEKSVFVRDSRLLGDAGFPDFADGVNCVRSPKGTGKTYLLERAVEKWKAEGKSVLLVVHRQVLAESLADRLKMHNYLRKLESYENRDEVLRYCVVCLDSLSRYLNPVRHKYDVVVIDEIEQVYSHVLSSTLAGEKRKYCFNLLHLYIRRAKQVVLCDADLGWLTFNVTALLRDDEGPVRFYVNRFRKNQDATQPKHVVHLYKKEAELLDYAITVVGTGGKQFIACNSKDRAKTIRRVLHERCGDRIRLRIITSDNSTTEEGRRFIATIKETSADYDVLIVSPSVGTGVDINIPDELPQFTHVFGFFDVAVTTHFEMDQQLARVRNMRDQHVWISPACLYLEYEVDAVRQSILSRGELPEVLKGFDWEGRPQYHEDDKLIEVYAQVKSMRHASLNNVREHFIELKKREGWEVRESSHDMTIHPKKLAKQYYGAKKHVIEEEFMAIANAPSIARKRYLELCDKQTVTIAEKAQIERYQIEYFYGVKEVTVDLARLDNRGRFRDCVWFNSIFFANRHQLNQFALLEQGVSVTEREDYIRKCKLLRTLLRAAGVVDEDGKPDTFAEFETRTLGAFIEAVELHVLQIGLVLQARVRDDLHEKPMLQLKSFLKLIGLDTTKTSKYEGVKKIYKYALDLDTIDRMDKYRKNFTKRMPEIRVQQNLLDGGSMFVVSETPEKPNRLRFVKLDKQPAKRWEELTARQRRQELNKTPAKPRFQPVEPNPFDMDEGIIPLTPIGD</sequence>
<comment type="caution">
    <text evidence="3">The sequence shown here is derived from an EMBL/GenBank/DDBJ whole genome shotgun (WGS) entry which is preliminary data.</text>
</comment>
<dbReference type="GO" id="GO:0003688">
    <property type="term" value="F:DNA replication origin binding"/>
    <property type="evidence" value="ECO:0007669"/>
    <property type="project" value="InterPro"/>
</dbReference>
<reference evidence="3 4" key="1">
    <citation type="submission" date="2019-03" db="EMBL/GenBank/DDBJ databases">
        <title>Paraburkholderia sp. 4M-K11, isolated from subtropical forest soil.</title>
        <authorList>
            <person name="Gao Z.-H."/>
            <person name="Qiu L.-H."/>
        </authorList>
    </citation>
    <scope>NUCLEOTIDE SEQUENCE [LARGE SCALE GENOMIC DNA]</scope>
    <source>
        <strain evidence="3 4">4M-K11</strain>
    </source>
</reference>
<name>A0A4R5MCS3_9BURK</name>
<evidence type="ECO:0000259" key="2">
    <source>
        <dbReference type="Pfam" id="PF02399"/>
    </source>
</evidence>
<organism evidence="3 4">
    <name type="scientific">Paraburkholderia silviterrae</name>
    <dbReference type="NCBI Taxonomy" id="2528715"/>
    <lineage>
        <taxon>Bacteria</taxon>
        <taxon>Pseudomonadati</taxon>
        <taxon>Pseudomonadota</taxon>
        <taxon>Betaproteobacteria</taxon>
        <taxon>Burkholderiales</taxon>
        <taxon>Burkholderiaceae</taxon>
        <taxon>Paraburkholderia</taxon>
    </lineage>
</organism>
<dbReference type="NCBIfam" id="NF042913">
    <property type="entry name" value="CyRepA1"/>
    <property type="match status" value="1"/>
</dbReference>
<dbReference type="InterPro" id="IPR049996">
    <property type="entry name" value="Slr7037-like"/>
</dbReference>
<dbReference type="InterPro" id="IPR027417">
    <property type="entry name" value="P-loop_NTPase"/>
</dbReference>
<dbReference type="SUPFAM" id="SSF52540">
    <property type="entry name" value="P-loop containing nucleoside triphosphate hydrolases"/>
    <property type="match status" value="1"/>
</dbReference>
<dbReference type="InterPro" id="IPR003450">
    <property type="entry name" value="Replication_origin-bd"/>
</dbReference>
<evidence type="ECO:0000313" key="3">
    <source>
        <dbReference type="EMBL" id="TDG24679.1"/>
    </source>
</evidence>
<dbReference type="EMBL" id="SMRP01000003">
    <property type="protein sequence ID" value="TDG24679.1"/>
    <property type="molecule type" value="Genomic_DNA"/>
</dbReference>
<evidence type="ECO:0000313" key="4">
    <source>
        <dbReference type="Proteomes" id="UP000295722"/>
    </source>
</evidence>
<dbReference type="OrthoDB" id="8932102at2"/>
<dbReference type="Proteomes" id="UP000295722">
    <property type="component" value="Unassembled WGS sequence"/>
</dbReference>
<dbReference type="RefSeq" id="WP_133194516.1">
    <property type="nucleotide sequence ID" value="NZ_JBHUCW010000006.1"/>
</dbReference>
<feature type="domain" description="Replication origin-binding protein" evidence="2">
    <location>
        <begin position="374"/>
        <end position="525"/>
    </location>
</feature>
<keyword evidence="4" id="KW-1185">Reference proteome</keyword>
<feature type="region of interest" description="Disordered" evidence="1">
    <location>
        <begin position="1046"/>
        <end position="1073"/>
    </location>
</feature>
<dbReference type="GO" id="GO:0005524">
    <property type="term" value="F:ATP binding"/>
    <property type="evidence" value="ECO:0007669"/>
    <property type="project" value="InterPro"/>
</dbReference>
<dbReference type="Pfam" id="PF02399">
    <property type="entry name" value="Herpes_ori_bp"/>
    <property type="match status" value="1"/>
</dbReference>
<dbReference type="Gene3D" id="3.40.50.300">
    <property type="entry name" value="P-loop containing nucleotide triphosphate hydrolases"/>
    <property type="match status" value="1"/>
</dbReference>
<dbReference type="GO" id="GO:0006260">
    <property type="term" value="P:DNA replication"/>
    <property type="evidence" value="ECO:0007669"/>
    <property type="project" value="InterPro"/>
</dbReference>
<proteinExistence type="predicted"/>
<evidence type="ECO:0000256" key="1">
    <source>
        <dbReference type="SAM" id="MobiDB-lite"/>
    </source>
</evidence>
<dbReference type="AlphaFoldDB" id="A0A4R5MCS3"/>
<gene>
    <name evidence="3" type="ORF">EYW47_09015</name>
</gene>
<accession>A0A4R5MCS3</accession>
<protein>
    <recommendedName>
        <fullName evidence="2">Replication origin-binding protein domain-containing protein</fullName>
    </recommendedName>
</protein>